<dbReference type="SUPFAM" id="SSF52788">
    <property type="entry name" value="Phosphotyrosine protein phosphatases I"/>
    <property type="match status" value="1"/>
</dbReference>
<evidence type="ECO:0000259" key="2">
    <source>
        <dbReference type="SMART" id="SM00226"/>
    </source>
</evidence>
<name>A0ABT0L9A4_9GAMM</name>
<accession>A0ABT0L9A4</accession>
<dbReference type="EMBL" id="JAKIKS010000015">
    <property type="protein sequence ID" value="MCL1123955.1"/>
    <property type="molecule type" value="Genomic_DNA"/>
</dbReference>
<sequence>MNILVVCTGNACRSQMLHGFLKQYLGFNVYSAGIETHGVNPIAIHVMKEINIDISSHTSNLIHEYSDVTFDYLITVCDRANEFCPIFSNNIKKIHQSFDDPGSCLGTENQILAEFRRIREQINLFSNQLHQALMLPAS</sequence>
<keyword evidence="4" id="KW-1185">Reference proteome</keyword>
<proteinExistence type="predicted"/>
<dbReference type="PANTHER" id="PTHR43428:SF1">
    <property type="entry name" value="ARSENATE REDUCTASE"/>
    <property type="match status" value="1"/>
</dbReference>
<evidence type="ECO:0000313" key="4">
    <source>
        <dbReference type="Proteomes" id="UP001203423"/>
    </source>
</evidence>
<reference evidence="3 4" key="1">
    <citation type="submission" date="2022-01" db="EMBL/GenBank/DDBJ databases">
        <title>Whole genome-based taxonomy of the Shewanellaceae.</title>
        <authorList>
            <person name="Martin-Rodriguez A.J."/>
        </authorList>
    </citation>
    <scope>NUCLEOTIDE SEQUENCE [LARGE SCALE GENOMIC DNA]</scope>
    <source>
        <strain evidence="3 4">DSM 17177</strain>
    </source>
</reference>
<dbReference type="CDD" id="cd16345">
    <property type="entry name" value="LMWP_ArsC"/>
    <property type="match status" value="1"/>
</dbReference>
<evidence type="ECO:0000256" key="1">
    <source>
        <dbReference type="ARBA" id="ARBA00022849"/>
    </source>
</evidence>
<comment type="caution">
    <text evidence="3">The sequence shown here is derived from an EMBL/GenBank/DDBJ whole genome shotgun (WGS) entry which is preliminary data.</text>
</comment>
<dbReference type="Gene3D" id="3.40.50.2300">
    <property type="match status" value="1"/>
</dbReference>
<dbReference type="InterPro" id="IPR036196">
    <property type="entry name" value="Ptyr_pPase_sf"/>
</dbReference>
<dbReference type="PANTHER" id="PTHR43428">
    <property type="entry name" value="ARSENATE REDUCTASE"/>
    <property type="match status" value="1"/>
</dbReference>
<feature type="domain" description="Phosphotyrosine protein phosphatase I" evidence="2">
    <location>
        <begin position="1"/>
        <end position="132"/>
    </location>
</feature>
<dbReference type="SMART" id="SM00226">
    <property type="entry name" value="LMWPc"/>
    <property type="match status" value="1"/>
</dbReference>
<dbReference type="Proteomes" id="UP001203423">
    <property type="component" value="Unassembled WGS sequence"/>
</dbReference>
<protein>
    <submittedName>
        <fullName evidence="3">Arsenate reductase ArsC</fullName>
    </submittedName>
</protein>
<gene>
    <name evidence="3" type="ORF">L2764_05530</name>
</gene>
<keyword evidence="1" id="KW-0059">Arsenical resistance</keyword>
<dbReference type="InterPro" id="IPR023485">
    <property type="entry name" value="Ptyr_pPase"/>
</dbReference>
<evidence type="ECO:0000313" key="3">
    <source>
        <dbReference type="EMBL" id="MCL1123955.1"/>
    </source>
</evidence>
<dbReference type="RefSeq" id="WP_248939241.1">
    <property type="nucleotide sequence ID" value="NZ_JAKIKS010000015.1"/>
</dbReference>
<organism evidence="3 4">
    <name type="scientific">Shewanella surugensis</name>
    <dbReference type="NCBI Taxonomy" id="212020"/>
    <lineage>
        <taxon>Bacteria</taxon>
        <taxon>Pseudomonadati</taxon>
        <taxon>Pseudomonadota</taxon>
        <taxon>Gammaproteobacteria</taxon>
        <taxon>Alteromonadales</taxon>
        <taxon>Shewanellaceae</taxon>
        <taxon>Shewanella</taxon>
    </lineage>
</organism>
<dbReference type="Pfam" id="PF01451">
    <property type="entry name" value="LMWPc"/>
    <property type="match status" value="1"/>
</dbReference>